<evidence type="ECO:0000313" key="2">
    <source>
        <dbReference type="Proteomes" id="UP000762676"/>
    </source>
</evidence>
<keyword evidence="2" id="KW-1185">Reference proteome</keyword>
<dbReference type="AlphaFoldDB" id="A0AAV4J4J7"/>
<proteinExistence type="predicted"/>
<name>A0AAV4J4J7_9GAST</name>
<dbReference type="EMBL" id="BMAT01002921">
    <property type="protein sequence ID" value="GFS16790.1"/>
    <property type="molecule type" value="Genomic_DNA"/>
</dbReference>
<organism evidence="1 2">
    <name type="scientific">Elysia marginata</name>
    <dbReference type="NCBI Taxonomy" id="1093978"/>
    <lineage>
        <taxon>Eukaryota</taxon>
        <taxon>Metazoa</taxon>
        <taxon>Spiralia</taxon>
        <taxon>Lophotrochozoa</taxon>
        <taxon>Mollusca</taxon>
        <taxon>Gastropoda</taxon>
        <taxon>Heterobranchia</taxon>
        <taxon>Euthyneura</taxon>
        <taxon>Panpulmonata</taxon>
        <taxon>Sacoglossa</taxon>
        <taxon>Placobranchoidea</taxon>
        <taxon>Plakobranchidae</taxon>
        <taxon>Elysia</taxon>
    </lineage>
</organism>
<dbReference type="Proteomes" id="UP000762676">
    <property type="component" value="Unassembled WGS sequence"/>
</dbReference>
<protein>
    <submittedName>
        <fullName evidence="1">Uncharacterized protein</fullName>
    </submittedName>
</protein>
<accession>A0AAV4J4J7</accession>
<reference evidence="1 2" key="1">
    <citation type="journal article" date="2021" name="Elife">
        <title>Chloroplast acquisition without the gene transfer in kleptoplastic sea slugs, Plakobranchus ocellatus.</title>
        <authorList>
            <person name="Maeda T."/>
            <person name="Takahashi S."/>
            <person name="Yoshida T."/>
            <person name="Shimamura S."/>
            <person name="Takaki Y."/>
            <person name="Nagai Y."/>
            <person name="Toyoda A."/>
            <person name="Suzuki Y."/>
            <person name="Arimoto A."/>
            <person name="Ishii H."/>
            <person name="Satoh N."/>
            <person name="Nishiyama T."/>
            <person name="Hasebe M."/>
            <person name="Maruyama T."/>
            <person name="Minagawa J."/>
            <person name="Obokata J."/>
            <person name="Shigenobu S."/>
        </authorList>
    </citation>
    <scope>NUCLEOTIDE SEQUENCE [LARGE SCALE GENOMIC DNA]</scope>
</reference>
<comment type="caution">
    <text evidence="1">The sequence shown here is derived from an EMBL/GenBank/DDBJ whole genome shotgun (WGS) entry which is preliminary data.</text>
</comment>
<gene>
    <name evidence="1" type="ORF">ElyMa_001481800</name>
</gene>
<evidence type="ECO:0000313" key="1">
    <source>
        <dbReference type="EMBL" id="GFS16790.1"/>
    </source>
</evidence>
<sequence length="90" mass="9351">MCAASHAGTIMCSTCRSDTNPKCEIEPPPPQPCVELGSAGVESCSTVRIFNDETGSLSAFRMPGNVLVPKGGTVFDLSKSSLDGAFDIVL</sequence>